<dbReference type="CDD" id="cd04301">
    <property type="entry name" value="NAT_SF"/>
    <property type="match status" value="1"/>
</dbReference>
<dbReference type="Gene3D" id="3.40.630.30">
    <property type="match status" value="1"/>
</dbReference>
<sequence length="153" mass="16770">MAGKKITIEDASSGGGAQVIGGLKSLAEKCLDNYTLEAQKIEERQARRDFTLLFALQGKEKVGFIAGYGDSGRMHIWLFGVLGALRGAGIGRMLLEKFHSVSAAKGYKIVNTITFNKYPRKIILSVRNGYRIVDVKYAPEKGDSMIVLEKELG</sequence>
<gene>
    <name evidence="2" type="ORF">HA254_02820</name>
</gene>
<dbReference type="AlphaFoldDB" id="A0A7J4IVN3"/>
<dbReference type="PROSITE" id="PS51186">
    <property type="entry name" value="GNAT"/>
    <property type="match status" value="1"/>
</dbReference>
<dbReference type="InterPro" id="IPR016181">
    <property type="entry name" value="Acyl_CoA_acyltransferase"/>
</dbReference>
<accession>A0A7J4IVN3</accession>
<evidence type="ECO:0000313" key="2">
    <source>
        <dbReference type="EMBL" id="HIH09581.1"/>
    </source>
</evidence>
<dbReference type="SUPFAM" id="SSF55729">
    <property type="entry name" value="Acyl-CoA N-acyltransferases (Nat)"/>
    <property type="match status" value="1"/>
</dbReference>
<comment type="caution">
    <text evidence="2">The sequence shown here is derived from an EMBL/GenBank/DDBJ whole genome shotgun (WGS) entry which is preliminary data.</text>
</comment>
<protein>
    <submittedName>
        <fullName evidence="2">GNAT family N-acetyltransferase</fullName>
    </submittedName>
</protein>
<dbReference type="GO" id="GO:0016747">
    <property type="term" value="F:acyltransferase activity, transferring groups other than amino-acyl groups"/>
    <property type="evidence" value="ECO:0007669"/>
    <property type="project" value="InterPro"/>
</dbReference>
<organism evidence="2 3">
    <name type="scientific">Candidatus Iainarchaeum sp</name>
    <dbReference type="NCBI Taxonomy" id="3101447"/>
    <lineage>
        <taxon>Archaea</taxon>
        <taxon>Candidatus Iainarchaeota</taxon>
        <taxon>Candidatus Iainarchaeia</taxon>
        <taxon>Candidatus Iainarchaeales</taxon>
        <taxon>Candidatus Iainarchaeaceae</taxon>
        <taxon>Candidatus Iainarchaeum</taxon>
    </lineage>
</organism>
<proteinExistence type="predicted"/>
<evidence type="ECO:0000313" key="3">
    <source>
        <dbReference type="Proteomes" id="UP000565078"/>
    </source>
</evidence>
<dbReference type="Pfam" id="PF00583">
    <property type="entry name" value="Acetyltransf_1"/>
    <property type="match status" value="1"/>
</dbReference>
<keyword evidence="2" id="KW-0808">Transferase</keyword>
<feature type="domain" description="N-acetyltransferase" evidence="1">
    <location>
        <begin position="6"/>
        <end position="153"/>
    </location>
</feature>
<dbReference type="InterPro" id="IPR000182">
    <property type="entry name" value="GNAT_dom"/>
</dbReference>
<reference evidence="3" key="1">
    <citation type="journal article" date="2020" name="bioRxiv">
        <title>A rank-normalized archaeal taxonomy based on genome phylogeny resolves widespread incomplete and uneven classifications.</title>
        <authorList>
            <person name="Rinke C."/>
            <person name="Chuvochina M."/>
            <person name="Mussig A.J."/>
            <person name="Chaumeil P.-A."/>
            <person name="Waite D.W."/>
            <person name="Whitman W.B."/>
            <person name="Parks D.H."/>
            <person name="Hugenholtz P."/>
        </authorList>
    </citation>
    <scope>NUCLEOTIDE SEQUENCE [LARGE SCALE GENOMIC DNA]</scope>
</reference>
<dbReference type="EMBL" id="DUGC01000050">
    <property type="protein sequence ID" value="HIH09581.1"/>
    <property type="molecule type" value="Genomic_DNA"/>
</dbReference>
<dbReference type="Proteomes" id="UP000565078">
    <property type="component" value="Unassembled WGS sequence"/>
</dbReference>
<evidence type="ECO:0000259" key="1">
    <source>
        <dbReference type="PROSITE" id="PS51186"/>
    </source>
</evidence>
<name>A0A7J4IVN3_9ARCH</name>